<proteinExistence type="predicted"/>
<accession>D7LCM0</accession>
<organism evidence="3">
    <name type="scientific">Arabidopsis lyrata subsp. lyrata</name>
    <name type="common">Lyre-leaved rock-cress</name>
    <dbReference type="NCBI Taxonomy" id="81972"/>
    <lineage>
        <taxon>Eukaryota</taxon>
        <taxon>Viridiplantae</taxon>
        <taxon>Streptophyta</taxon>
        <taxon>Embryophyta</taxon>
        <taxon>Tracheophyta</taxon>
        <taxon>Spermatophyta</taxon>
        <taxon>Magnoliopsida</taxon>
        <taxon>eudicotyledons</taxon>
        <taxon>Gunneridae</taxon>
        <taxon>Pentapetalae</taxon>
        <taxon>rosids</taxon>
        <taxon>malvids</taxon>
        <taxon>Brassicales</taxon>
        <taxon>Brassicaceae</taxon>
        <taxon>Camelineae</taxon>
        <taxon>Arabidopsis</taxon>
    </lineage>
</organism>
<dbReference type="Gramene" id="fgenesh1_pg.C_scaffold_4000093">
    <property type="protein sequence ID" value="fgenesh1_pg.C_scaffold_4000093"/>
    <property type="gene ID" value="fgenesh1_pg.C_scaffold_4000093"/>
</dbReference>
<dbReference type="EMBL" id="GL348716">
    <property type="protein sequence ID" value="EFH56666.1"/>
    <property type="molecule type" value="Genomic_DNA"/>
</dbReference>
<dbReference type="NCBIfam" id="TIGR01640">
    <property type="entry name" value="F_box_assoc_1"/>
    <property type="match status" value="1"/>
</dbReference>
<dbReference type="SUPFAM" id="SSF81383">
    <property type="entry name" value="F-box domain"/>
    <property type="match status" value="2"/>
</dbReference>
<evidence type="ECO:0000259" key="1">
    <source>
        <dbReference type="SMART" id="SM00256"/>
    </source>
</evidence>
<dbReference type="eggNOG" id="ENOG502SNHU">
    <property type="taxonomic scope" value="Eukaryota"/>
</dbReference>
<dbReference type="SMART" id="SM00256">
    <property type="entry name" value="FBOX"/>
    <property type="match status" value="2"/>
</dbReference>
<dbReference type="Pfam" id="PF00646">
    <property type="entry name" value="F-box"/>
    <property type="match status" value="2"/>
</dbReference>
<feature type="domain" description="F-box" evidence="1">
    <location>
        <begin position="24"/>
        <end position="64"/>
    </location>
</feature>
<dbReference type="Proteomes" id="UP000008694">
    <property type="component" value="Unassembled WGS sequence"/>
</dbReference>
<feature type="domain" description="F-box" evidence="1">
    <location>
        <begin position="150"/>
        <end position="190"/>
    </location>
</feature>
<evidence type="ECO:0000313" key="3">
    <source>
        <dbReference type="Proteomes" id="UP000008694"/>
    </source>
</evidence>
<dbReference type="InterPro" id="IPR001810">
    <property type="entry name" value="F-box_dom"/>
</dbReference>
<dbReference type="InterPro" id="IPR013187">
    <property type="entry name" value="F-box-assoc_dom_typ3"/>
</dbReference>
<dbReference type="AlphaFoldDB" id="D7LCM0"/>
<name>D7LCM0_ARALL</name>
<dbReference type="InterPro" id="IPR036047">
    <property type="entry name" value="F-box-like_dom_sf"/>
</dbReference>
<sequence>MERQRGKKKISDDQSTSKGNSIQIPFDLIYETFKRLPLKTLARFLCVSKEFAFITRYRDFMKLYLIKSSNRPQNLIFTFKGMCSAKHFFFSASHTQSRVGTHVRKRRGLAEELRILTLGNMGIIGETQKAKKKKIFDDLGTIGGNSYPVVPVDLIQEIFKGLPIKVLARFLCVSKECASIIRNRDFVKSYLMKSSNRPQSLIFTFEDKCSGKYFFFSLLQPQDRGEPSSSSVAVYHMKCHSRPYKTFVPSVHGLICYGPPSKLMVYNPCIRRSITLPKIDSLRIDMYHFLGYDPIDGVYKVLCMIEGNPIGGKFGLAQELRVLTLGKENSWRLVEDFPQHFLDSLDAPDICINGVSYYKVLLDTQGKNKAFMSFDVRSEKFDLIKRPELPERSFLPLKLTSYEGKLALLSSYSPDYRIELWVLEDAAKHEWSKKSYFLPTINGELRYGFYPFCVVDEGELVLAPLGVRTDPFYVLYYDPKKNCVRRVYIEGITELNENTYHSIISVFPGQVDNLMCL</sequence>
<protein>
    <recommendedName>
        <fullName evidence="1">F-box domain-containing protein</fullName>
    </recommendedName>
</protein>
<keyword evidence="3" id="KW-1185">Reference proteome</keyword>
<dbReference type="PANTHER" id="PTHR31111:SF106">
    <property type="entry name" value="F-BOX ASSOCIATED UBIQUITINATION EFFECTOR FAMILY PROTEIN"/>
    <property type="match status" value="1"/>
</dbReference>
<reference evidence="3" key="1">
    <citation type="journal article" date="2011" name="Nat. Genet.">
        <title>The Arabidopsis lyrata genome sequence and the basis of rapid genome size change.</title>
        <authorList>
            <person name="Hu T.T."/>
            <person name="Pattyn P."/>
            <person name="Bakker E.G."/>
            <person name="Cao J."/>
            <person name="Cheng J.-F."/>
            <person name="Clark R.M."/>
            <person name="Fahlgren N."/>
            <person name="Fawcett J.A."/>
            <person name="Grimwood J."/>
            <person name="Gundlach H."/>
            <person name="Haberer G."/>
            <person name="Hollister J.D."/>
            <person name="Ossowski S."/>
            <person name="Ottilar R.P."/>
            <person name="Salamov A.A."/>
            <person name="Schneeberger K."/>
            <person name="Spannagl M."/>
            <person name="Wang X."/>
            <person name="Yang L."/>
            <person name="Nasrallah M.E."/>
            <person name="Bergelson J."/>
            <person name="Carrington J.C."/>
            <person name="Gaut B.S."/>
            <person name="Schmutz J."/>
            <person name="Mayer K.F.X."/>
            <person name="Van de Peer Y."/>
            <person name="Grigoriev I.V."/>
            <person name="Nordborg M."/>
            <person name="Weigel D."/>
            <person name="Guo Y.-L."/>
        </authorList>
    </citation>
    <scope>NUCLEOTIDE SEQUENCE [LARGE SCALE GENOMIC DNA]</scope>
    <source>
        <strain evidence="3">cv. MN47</strain>
    </source>
</reference>
<dbReference type="InterPro" id="IPR017451">
    <property type="entry name" value="F-box-assoc_interact_dom"/>
</dbReference>
<dbReference type="PANTHER" id="PTHR31111">
    <property type="entry name" value="BNAA05G37150D PROTEIN-RELATED"/>
    <property type="match status" value="1"/>
</dbReference>
<dbReference type="HOGENOM" id="CLU_027176_8_1_1"/>
<dbReference type="Pfam" id="PF08268">
    <property type="entry name" value="FBA_3"/>
    <property type="match status" value="1"/>
</dbReference>
<gene>
    <name evidence="2" type="ORF">ARALYDRAFT_343751</name>
</gene>
<evidence type="ECO:0000313" key="2">
    <source>
        <dbReference type="EMBL" id="EFH56666.1"/>
    </source>
</evidence>